<dbReference type="InterPro" id="IPR013324">
    <property type="entry name" value="RNA_pol_sigma_r3/r4-like"/>
</dbReference>
<dbReference type="AlphaFoldDB" id="A0A3S4WH67"/>
<sequence length="137" mass="16072">MALDEREKLAIRRMRTDGLGYKAIANRLAVGRDQVRAYLLRTDTQPQGTVDEQWRWCRWCGERLPARADGKKPRFCCTEHRRAFWKHHPDEGNRKAFYAFTCAHCDTGFSAYGNKSRKYCSHACYIRHRFATKGGKR</sequence>
<evidence type="ECO:0000313" key="2">
    <source>
        <dbReference type="Proteomes" id="UP000269542"/>
    </source>
</evidence>
<accession>A0A3S4WH67</accession>
<name>A0A3S4WH67_9ACTO</name>
<dbReference type="KEGG" id="tbw:NCTC13354_01561"/>
<dbReference type="SUPFAM" id="SSF88659">
    <property type="entry name" value="Sigma3 and sigma4 domains of RNA polymerase sigma factors"/>
    <property type="match status" value="1"/>
</dbReference>
<keyword evidence="2" id="KW-1185">Reference proteome</keyword>
<organism evidence="1 2">
    <name type="scientific">Trueperella bialowiezensis</name>
    <dbReference type="NCBI Taxonomy" id="312285"/>
    <lineage>
        <taxon>Bacteria</taxon>
        <taxon>Bacillati</taxon>
        <taxon>Actinomycetota</taxon>
        <taxon>Actinomycetes</taxon>
        <taxon>Actinomycetales</taxon>
        <taxon>Actinomycetaceae</taxon>
        <taxon>Trueperella</taxon>
    </lineage>
</organism>
<protein>
    <submittedName>
        <fullName evidence="1">Uncharacterized protein</fullName>
    </submittedName>
</protein>
<gene>
    <name evidence="1" type="ORF">NCTC13354_01561</name>
</gene>
<proteinExistence type="predicted"/>
<reference evidence="1 2" key="1">
    <citation type="submission" date="2018-12" db="EMBL/GenBank/DDBJ databases">
        <authorList>
            <consortium name="Pathogen Informatics"/>
        </authorList>
    </citation>
    <scope>NUCLEOTIDE SEQUENCE [LARGE SCALE GENOMIC DNA]</scope>
    <source>
        <strain evidence="1 2">NCTC13354</strain>
    </source>
</reference>
<dbReference type="Proteomes" id="UP000269542">
    <property type="component" value="Chromosome"/>
</dbReference>
<evidence type="ECO:0000313" key="1">
    <source>
        <dbReference type="EMBL" id="VEI13838.1"/>
    </source>
</evidence>
<dbReference type="EMBL" id="LR134476">
    <property type="protein sequence ID" value="VEI13838.1"/>
    <property type="molecule type" value="Genomic_DNA"/>
</dbReference>